<dbReference type="PANTHER" id="PTHR31157:SF1">
    <property type="entry name" value="SCP DOMAIN-CONTAINING PROTEIN"/>
    <property type="match status" value="1"/>
</dbReference>
<keyword evidence="1" id="KW-0732">Signal</keyword>
<dbReference type="SUPFAM" id="SSF55797">
    <property type="entry name" value="PR-1-like"/>
    <property type="match status" value="1"/>
</dbReference>
<accession>A0A259TZA6</accession>
<dbReference type="PROSITE" id="PS51257">
    <property type="entry name" value="PROKAR_LIPOPROTEIN"/>
    <property type="match status" value="1"/>
</dbReference>
<dbReference type="EMBL" id="MQWB01000001">
    <property type="protein sequence ID" value="OZC03099.1"/>
    <property type="molecule type" value="Genomic_DNA"/>
</dbReference>
<feature type="signal peptide" evidence="1">
    <location>
        <begin position="1"/>
        <end position="19"/>
    </location>
</feature>
<reference evidence="3 4" key="1">
    <citation type="submission" date="2016-11" db="EMBL/GenBank/DDBJ databases">
        <title>Study of marine rhodopsin-containing bacteria.</title>
        <authorList>
            <person name="Yoshizawa S."/>
            <person name="Kumagai Y."/>
            <person name="Kogure K."/>
        </authorList>
    </citation>
    <scope>NUCLEOTIDE SEQUENCE [LARGE SCALE GENOMIC DNA]</scope>
    <source>
        <strain evidence="3 4">SG-29</strain>
    </source>
</reference>
<name>A0A259TZA6_9BACT</name>
<dbReference type="PANTHER" id="PTHR31157">
    <property type="entry name" value="SCP DOMAIN-CONTAINING PROTEIN"/>
    <property type="match status" value="1"/>
</dbReference>
<evidence type="ECO:0000259" key="2">
    <source>
        <dbReference type="Pfam" id="PF00188"/>
    </source>
</evidence>
<dbReference type="Pfam" id="PF00188">
    <property type="entry name" value="CAP"/>
    <property type="match status" value="1"/>
</dbReference>
<dbReference type="InParanoid" id="A0A259TZA6"/>
<dbReference type="Proteomes" id="UP000216446">
    <property type="component" value="Unassembled WGS sequence"/>
</dbReference>
<evidence type="ECO:0000313" key="4">
    <source>
        <dbReference type="Proteomes" id="UP000216446"/>
    </source>
</evidence>
<keyword evidence="4" id="KW-1185">Reference proteome</keyword>
<dbReference type="Gene3D" id="3.40.33.10">
    <property type="entry name" value="CAP"/>
    <property type="match status" value="1"/>
</dbReference>
<evidence type="ECO:0000313" key="3">
    <source>
        <dbReference type="EMBL" id="OZC03099.1"/>
    </source>
</evidence>
<comment type="caution">
    <text evidence="3">The sequence shown here is derived from an EMBL/GenBank/DDBJ whole genome shotgun (WGS) entry which is preliminary data.</text>
</comment>
<feature type="domain" description="SCP" evidence="2">
    <location>
        <begin position="44"/>
        <end position="157"/>
    </location>
</feature>
<organism evidence="3 4">
    <name type="scientific">Rubricoccus marinus</name>
    <dbReference type="NCBI Taxonomy" id="716817"/>
    <lineage>
        <taxon>Bacteria</taxon>
        <taxon>Pseudomonadati</taxon>
        <taxon>Rhodothermota</taxon>
        <taxon>Rhodothermia</taxon>
        <taxon>Rhodothermales</taxon>
        <taxon>Rubricoccaceae</taxon>
        <taxon>Rubricoccus</taxon>
    </lineage>
</organism>
<dbReference type="RefSeq" id="WP_179271105.1">
    <property type="nucleotide sequence ID" value="NZ_MQWB01000001.1"/>
</dbReference>
<sequence>MSRLVLLAALFALSGCEVADLLTDPSSDPTTSTSGEAWTEMLVAVNAARAEGRSCGDTWKDAVQPLAWDGALHRAARHHSRDMASTGRFSHTGSDGSRVGDRASRAGYAWRSVGENLALMDVPVRSVVDALLQSPAHCSAIMDPTFTELGAARESNYWTQVFGRPR</sequence>
<feature type="chain" id="PRO_5012175547" description="SCP domain-containing protein" evidence="1">
    <location>
        <begin position="20"/>
        <end position="166"/>
    </location>
</feature>
<dbReference type="InterPro" id="IPR035940">
    <property type="entry name" value="CAP_sf"/>
</dbReference>
<dbReference type="AlphaFoldDB" id="A0A259TZA6"/>
<evidence type="ECO:0000256" key="1">
    <source>
        <dbReference type="SAM" id="SignalP"/>
    </source>
</evidence>
<dbReference type="CDD" id="cd05379">
    <property type="entry name" value="CAP_bacterial"/>
    <property type="match status" value="1"/>
</dbReference>
<gene>
    <name evidence="3" type="ORF">BSZ36_09010</name>
</gene>
<protein>
    <recommendedName>
        <fullName evidence="2">SCP domain-containing protein</fullName>
    </recommendedName>
</protein>
<dbReference type="InterPro" id="IPR014044">
    <property type="entry name" value="CAP_dom"/>
</dbReference>
<proteinExistence type="predicted"/>